<dbReference type="EMBL" id="QRWX01000005">
    <property type="protein sequence ID" value="RGT53711.1"/>
    <property type="molecule type" value="Genomic_DNA"/>
</dbReference>
<dbReference type="SUPFAM" id="SSF56784">
    <property type="entry name" value="HAD-like"/>
    <property type="match status" value="1"/>
</dbReference>
<keyword evidence="2" id="KW-0378">Hydrolase</keyword>
<comment type="caution">
    <text evidence="2">The sequence shown here is derived from an EMBL/GenBank/DDBJ whole genome shotgun (WGS) entry which is preliminary data.</text>
</comment>
<evidence type="ECO:0000313" key="2">
    <source>
        <dbReference type="EMBL" id="RGT53711.1"/>
    </source>
</evidence>
<keyword evidence="1" id="KW-1133">Transmembrane helix</keyword>
<name>A0A412PAU4_9FIRM</name>
<dbReference type="Proteomes" id="UP000284731">
    <property type="component" value="Unassembled WGS sequence"/>
</dbReference>
<organism evidence="2 3">
    <name type="scientific">Solobacterium moorei</name>
    <dbReference type="NCBI Taxonomy" id="102148"/>
    <lineage>
        <taxon>Bacteria</taxon>
        <taxon>Bacillati</taxon>
        <taxon>Bacillota</taxon>
        <taxon>Erysipelotrichia</taxon>
        <taxon>Erysipelotrichales</taxon>
        <taxon>Erysipelotrichaceae</taxon>
        <taxon>Solobacterium</taxon>
    </lineage>
</organism>
<evidence type="ECO:0000256" key="1">
    <source>
        <dbReference type="SAM" id="Phobius"/>
    </source>
</evidence>
<dbReference type="RefSeq" id="WP_118765371.1">
    <property type="nucleotide sequence ID" value="NZ_CABJCF010000005.1"/>
</dbReference>
<feature type="transmembrane region" description="Helical" evidence="1">
    <location>
        <begin position="37"/>
        <end position="54"/>
    </location>
</feature>
<reference evidence="2 3" key="1">
    <citation type="submission" date="2018-08" db="EMBL/GenBank/DDBJ databases">
        <title>A genome reference for cultivated species of the human gut microbiota.</title>
        <authorList>
            <person name="Zou Y."/>
            <person name="Xue W."/>
            <person name="Luo G."/>
        </authorList>
    </citation>
    <scope>NUCLEOTIDE SEQUENCE [LARGE SCALE GENOMIC DNA]</scope>
    <source>
        <strain evidence="2 3">AF18-46</strain>
    </source>
</reference>
<gene>
    <name evidence="2" type="ORF">DWX20_09755</name>
</gene>
<accession>A0A412PAU4</accession>
<dbReference type="Gene3D" id="1.20.1440.100">
    <property type="entry name" value="SG protein - dephosphorylation function"/>
    <property type="match status" value="1"/>
</dbReference>
<keyword evidence="1" id="KW-0472">Membrane</keyword>
<proteinExistence type="predicted"/>
<dbReference type="Gene3D" id="3.40.50.1000">
    <property type="entry name" value="HAD superfamily/HAD-like"/>
    <property type="match status" value="1"/>
</dbReference>
<dbReference type="Pfam" id="PF12710">
    <property type="entry name" value="HAD"/>
    <property type="match status" value="1"/>
</dbReference>
<keyword evidence="1" id="KW-0812">Transmembrane</keyword>
<dbReference type="InterPro" id="IPR023214">
    <property type="entry name" value="HAD_sf"/>
</dbReference>
<dbReference type="GO" id="GO:0016787">
    <property type="term" value="F:hydrolase activity"/>
    <property type="evidence" value="ECO:0007669"/>
    <property type="project" value="UniProtKB-KW"/>
</dbReference>
<dbReference type="InterPro" id="IPR036412">
    <property type="entry name" value="HAD-like_sf"/>
</dbReference>
<sequence>MNVYDWDDTIYRGDSTVGFVKYLWLHRPKTLINLPRTIWFGLLYVLHIVPKLTFKSNLYRMFRYVDDMEKVVEDYTSSHLDHVKNWYKEAQKEDDVVISASPEFLIQAFCKKVGIKTCMASVVDMHTGEYSGLNCHGEEKVRRYREVFNDTKIENFYSDSYSDTPLARIAENAYLVKGDNLLPWDKK</sequence>
<protein>
    <submittedName>
        <fullName evidence="2">Haloacid dehalogenase-like hydrolase</fullName>
    </submittedName>
</protein>
<evidence type="ECO:0000313" key="3">
    <source>
        <dbReference type="Proteomes" id="UP000284731"/>
    </source>
</evidence>
<dbReference type="AlphaFoldDB" id="A0A412PAU4"/>